<reference evidence="5 6" key="1">
    <citation type="submission" date="2024-09" db="EMBL/GenBank/DDBJ databases">
        <authorList>
            <person name="Sun Q."/>
            <person name="Mori K."/>
        </authorList>
    </citation>
    <scope>NUCLEOTIDE SEQUENCE [LARGE SCALE GENOMIC DNA]</scope>
    <source>
        <strain evidence="5 6">CCM 7468</strain>
    </source>
</reference>
<dbReference type="RefSeq" id="WP_377054404.1">
    <property type="nucleotide sequence ID" value="NZ_JBHLVZ010000083.1"/>
</dbReference>
<dbReference type="NCBIfam" id="TIGR00254">
    <property type="entry name" value="GGDEF"/>
    <property type="match status" value="1"/>
</dbReference>
<feature type="domain" description="GGDEF" evidence="4">
    <location>
        <begin position="222"/>
        <end position="355"/>
    </location>
</feature>
<dbReference type="InterPro" id="IPR035965">
    <property type="entry name" value="PAS-like_dom_sf"/>
</dbReference>
<dbReference type="Proteomes" id="UP001589789">
    <property type="component" value="Unassembled WGS sequence"/>
</dbReference>
<dbReference type="SUPFAM" id="SSF55785">
    <property type="entry name" value="PYP-like sensor domain (PAS domain)"/>
    <property type="match status" value="1"/>
</dbReference>
<dbReference type="InterPro" id="IPR043128">
    <property type="entry name" value="Rev_trsase/Diguanyl_cyclase"/>
</dbReference>
<dbReference type="PROSITE" id="PS50887">
    <property type="entry name" value="GGDEF"/>
    <property type="match status" value="1"/>
</dbReference>
<keyword evidence="1" id="KW-0812">Transmembrane</keyword>
<accession>A0ABV6IX83</accession>
<dbReference type="SUPFAM" id="SSF55073">
    <property type="entry name" value="Nucleotide cyclase"/>
    <property type="match status" value="1"/>
</dbReference>
<dbReference type="Gene3D" id="3.30.70.270">
    <property type="match status" value="1"/>
</dbReference>
<dbReference type="CDD" id="cd01948">
    <property type="entry name" value="EAL"/>
    <property type="match status" value="1"/>
</dbReference>
<keyword evidence="1" id="KW-0472">Membrane</keyword>
<dbReference type="InterPro" id="IPR029787">
    <property type="entry name" value="Nucleotide_cyclase"/>
</dbReference>
<dbReference type="PANTHER" id="PTHR44757:SF2">
    <property type="entry name" value="BIOFILM ARCHITECTURE MAINTENANCE PROTEIN MBAA"/>
    <property type="match status" value="1"/>
</dbReference>
<dbReference type="Pfam" id="PF00563">
    <property type="entry name" value="EAL"/>
    <property type="match status" value="1"/>
</dbReference>
<dbReference type="PROSITE" id="PS50883">
    <property type="entry name" value="EAL"/>
    <property type="match status" value="1"/>
</dbReference>
<feature type="domain" description="PAS" evidence="2">
    <location>
        <begin position="66"/>
        <end position="106"/>
    </location>
</feature>
<feature type="transmembrane region" description="Helical" evidence="1">
    <location>
        <begin position="37"/>
        <end position="57"/>
    </location>
</feature>
<dbReference type="SMART" id="SM00267">
    <property type="entry name" value="GGDEF"/>
    <property type="match status" value="1"/>
</dbReference>
<dbReference type="InterPro" id="IPR035919">
    <property type="entry name" value="EAL_sf"/>
</dbReference>
<dbReference type="Pfam" id="PF00990">
    <property type="entry name" value="GGDEF"/>
    <property type="match status" value="1"/>
</dbReference>
<dbReference type="Gene3D" id="3.30.450.20">
    <property type="entry name" value="PAS domain"/>
    <property type="match status" value="1"/>
</dbReference>
<comment type="caution">
    <text evidence="5">The sequence shown here is derived from an EMBL/GenBank/DDBJ whole genome shotgun (WGS) entry which is preliminary data.</text>
</comment>
<keyword evidence="6" id="KW-1185">Reference proteome</keyword>
<gene>
    <name evidence="5" type="ORF">ACFFIC_22130</name>
</gene>
<dbReference type="PROSITE" id="PS50112">
    <property type="entry name" value="PAS"/>
    <property type="match status" value="1"/>
</dbReference>
<dbReference type="InterPro" id="IPR000160">
    <property type="entry name" value="GGDEF_dom"/>
</dbReference>
<proteinExistence type="predicted"/>
<dbReference type="InterPro" id="IPR000014">
    <property type="entry name" value="PAS"/>
</dbReference>
<dbReference type="PANTHER" id="PTHR44757">
    <property type="entry name" value="DIGUANYLATE CYCLASE DGCP"/>
    <property type="match status" value="1"/>
</dbReference>
<evidence type="ECO:0000259" key="2">
    <source>
        <dbReference type="PROSITE" id="PS50112"/>
    </source>
</evidence>
<protein>
    <submittedName>
        <fullName evidence="5">Bifunctional diguanylate cyclase/phosphodiesterase</fullName>
    </submittedName>
</protein>
<dbReference type="SMART" id="SM00052">
    <property type="entry name" value="EAL"/>
    <property type="match status" value="1"/>
</dbReference>
<dbReference type="InterPro" id="IPR001633">
    <property type="entry name" value="EAL_dom"/>
</dbReference>
<dbReference type="SUPFAM" id="SSF141868">
    <property type="entry name" value="EAL domain-like"/>
    <property type="match status" value="1"/>
</dbReference>
<feature type="domain" description="EAL" evidence="3">
    <location>
        <begin position="364"/>
        <end position="614"/>
    </location>
</feature>
<name>A0ABV6IX83_9PROT</name>
<dbReference type="InterPro" id="IPR052155">
    <property type="entry name" value="Biofilm_reg_signaling"/>
</dbReference>
<dbReference type="EMBL" id="JBHLVZ010000083">
    <property type="protein sequence ID" value="MFC0388212.1"/>
    <property type="molecule type" value="Genomic_DNA"/>
</dbReference>
<evidence type="ECO:0000313" key="6">
    <source>
        <dbReference type="Proteomes" id="UP001589789"/>
    </source>
</evidence>
<evidence type="ECO:0000259" key="3">
    <source>
        <dbReference type="PROSITE" id="PS50883"/>
    </source>
</evidence>
<sequence>MAGRLISFRRLRNYPITVAVGMDMAPLHAAYRTLRFSAVAIGSGVSLLVLAVGFLLIRHKRRVLASREVLRHAVENLDQGLVMVDRNGRISLRNSRYVALLDLPPDLSAPGADYAQLVRWLAARGEFDQSGAGKSHLASSAEEGGVRFAERIRPNGTALEIRMRMLSGGGLIGTYTDVTDRRRAQEEIHHLAHHDGLTDLANRTLLEERLTQAMAAAERSGGQLAVLCLDLNRFKPVNDTLGHAAGDELLRQTARRLHGLARASDTVARVGGDEFVLVQTTLSQPGDAAALAERIMVEISLPFDLNGHAVTIDTSIGIALFPHDGHTVEALLKNADTALYRAKEAGRGVTCFFEAEMEERLLERGLLEQDLRAALAKGEFSVSFQPLHNCGTRDVTSFEALLRWENPERGKVSPADFIPVAEECGLILPLGRWMLEQACTVAASWPHPYTVAVNLSPVQFQRGNLPAQVAEVLAQTGLPANQLELEVTEGLLIEDSEGALATMRALKALGVRLALDDFGTGYSSLSYLRRFPFDKLKIDKSFIQAIELDAGARAIVDAILAMGHSLNLRVTAEGVETEEQLAFLLRHDCDEVQGFLLGRPVPAEQLCRSLRKKVGAAMA</sequence>
<evidence type="ECO:0000313" key="5">
    <source>
        <dbReference type="EMBL" id="MFC0388212.1"/>
    </source>
</evidence>
<dbReference type="CDD" id="cd01949">
    <property type="entry name" value="GGDEF"/>
    <property type="match status" value="1"/>
</dbReference>
<dbReference type="Pfam" id="PF12860">
    <property type="entry name" value="PAS_7"/>
    <property type="match status" value="1"/>
</dbReference>
<organism evidence="5 6">
    <name type="scientific">Muricoccus vinaceus</name>
    <dbReference type="NCBI Taxonomy" id="424704"/>
    <lineage>
        <taxon>Bacteria</taxon>
        <taxon>Pseudomonadati</taxon>
        <taxon>Pseudomonadota</taxon>
        <taxon>Alphaproteobacteria</taxon>
        <taxon>Acetobacterales</taxon>
        <taxon>Roseomonadaceae</taxon>
        <taxon>Muricoccus</taxon>
    </lineage>
</organism>
<evidence type="ECO:0000259" key="4">
    <source>
        <dbReference type="PROSITE" id="PS50887"/>
    </source>
</evidence>
<dbReference type="Gene3D" id="3.20.20.450">
    <property type="entry name" value="EAL domain"/>
    <property type="match status" value="1"/>
</dbReference>
<evidence type="ECO:0000256" key="1">
    <source>
        <dbReference type="SAM" id="Phobius"/>
    </source>
</evidence>
<keyword evidence="1" id="KW-1133">Transmembrane helix</keyword>